<reference evidence="1" key="1">
    <citation type="submission" date="2020-10" db="EMBL/GenBank/DDBJ databases">
        <authorList>
            <person name="Gilroy R."/>
        </authorList>
    </citation>
    <scope>NUCLEOTIDE SEQUENCE</scope>
    <source>
        <strain evidence="1">10532</strain>
    </source>
</reference>
<dbReference type="Proteomes" id="UP000823638">
    <property type="component" value="Unassembled WGS sequence"/>
</dbReference>
<name>A0A9D9HMM1_9SPIR</name>
<accession>A0A9D9HMM1</accession>
<comment type="caution">
    <text evidence="1">The sequence shown here is derived from an EMBL/GenBank/DDBJ whole genome shotgun (WGS) entry which is preliminary data.</text>
</comment>
<dbReference type="EMBL" id="JADIMM010000007">
    <property type="protein sequence ID" value="MBO8456658.1"/>
    <property type="molecule type" value="Genomic_DNA"/>
</dbReference>
<evidence type="ECO:0000313" key="2">
    <source>
        <dbReference type="Proteomes" id="UP000823638"/>
    </source>
</evidence>
<gene>
    <name evidence="1" type="ORF">IAA81_00325</name>
</gene>
<protein>
    <submittedName>
        <fullName evidence="1">Uncharacterized protein</fullName>
    </submittedName>
</protein>
<dbReference type="AlphaFoldDB" id="A0A9D9HMM1"/>
<proteinExistence type="predicted"/>
<reference evidence="1" key="2">
    <citation type="journal article" date="2021" name="PeerJ">
        <title>Extensive microbial diversity within the chicken gut microbiome revealed by metagenomics and culture.</title>
        <authorList>
            <person name="Gilroy R."/>
            <person name="Ravi A."/>
            <person name="Getino M."/>
            <person name="Pursley I."/>
            <person name="Horton D.L."/>
            <person name="Alikhan N.F."/>
            <person name="Baker D."/>
            <person name="Gharbi K."/>
            <person name="Hall N."/>
            <person name="Watson M."/>
            <person name="Adriaenssens E.M."/>
            <person name="Foster-Nyarko E."/>
            <person name="Jarju S."/>
            <person name="Secka A."/>
            <person name="Antonio M."/>
            <person name="Oren A."/>
            <person name="Chaudhuri R.R."/>
            <person name="La Ragione R."/>
            <person name="Hildebrand F."/>
            <person name="Pallen M.J."/>
        </authorList>
    </citation>
    <scope>NUCLEOTIDE SEQUENCE</scope>
    <source>
        <strain evidence="1">10532</strain>
    </source>
</reference>
<evidence type="ECO:0000313" key="1">
    <source>
        <dbReference type="EMBL" id="MBO8456658.1"/>
    </source>
</evidence>
<organism evidence="1 2">
    <name type="scientific">Candidatus Gallitreponema excrementavium</name>
    <dbReference type="NCBI Taxonomy" id="2840840"/>
    <lineage>
        <taxon>Bacteria</taxon>
        <taxon>Pseudomonadati</taxon>
        <taxon>Spirochaetota</taxon>
        <taxon>Spirochaetia</taxon>
        <taxon>Spirochaetales</taxon>
        <taxon>Candidatus Gallitreponema</taxon>
    </lineage>
</organism>
<sequence>MADKPLAPFCVVLAEGSGIALGLDAESGSSWIPAWNYLSCFAHWMGRGLGSQGEPPVLPLVPEQPLIK</sequence>